<comment type="catalytic activity">
    <reaction evidence="4">
        <text>an aldehyde + NAD(+) + H2O = a carboxylate + NADH + 2 H(+)</text>
        <dbReference type="Rhea" id="RHEA:16185"/>
        <dbReference type="ChEBI" id="CHEBI:15377"/>
        <dbReference type="ChEBI" id="CHEBI:15378"/>
        <dbReference type="ChEBI" id="CHEBI:17478"/>
        <dbReference type="ChEBI" id="CHEBI:29067"/>
        <dbReference type="ChEBI" id="CHEBI:57540"/>
        <dbReference type="ChEBI" id="CHEBI:57945"/>
        <dbReference type="EC" id="1.2.1.3"/>
    </reaction>
</comment>
<feature type="active site" evidence="5">
    <location>
        <position position="248"/>
    </location>
</feature>
<organism evidence="8 9">
    <name type="scientific">Celeribacter neptunius</name>
    <dbReference type="NCBI Taxonomy" id="588602"/>
    <lineage>
        <taxon>Bacteria</taxon>
        <taxon>Pseudomonadati</taxon>
        <taxon>Pseudomonadota</taxon>
        <taxon>Alphaproteobacteria</taxon>
        <taxon>Rhodobacterales</taxon>
        <taxon>Roseobacteraceae</taxon>
        <taxon>Celeribacter</taxon>
    </lineage>
</organism>
<evidence type="ECO:0000256" key="3">
    <source>
        <dbReference type="ARBA" id="ARBA00024226"/>
    </source>
</evidence>
<dbReference type="RefSeq" id="WP_090057894.1">
    <property type="nucleotide sequence ID" value="NZ_FORH01000001.1"/>
</dbReference>
<keyword evidence="9" id="KW-1185">Reference proteome</keyword>
<dbReference type="PANTHER" id="PTHR42804:SF1">
    <property type="entry name" value="ALDEHYDE DEHYDROGENASE-RELATED"/>
    <property type="match status" value="1"/>
</dbReference>
<dbReference type="Gene3D" id="3.40.605.10">
    <property type="entry name" value="Aldehyde Dehydrogenase, Chain A, domain 1"/>
    <property type="match status" value="1"/>
</dbReference>
<evidence type="ECO:0000256" key="2">
    <source>
        <dbReference type="ARBA" id="ARBA00023002"/>
    </source>
</evidence>
<dbReference type="Pfam" id="PF00171">
    <property type="entry name" value="Aldedh"/>
    <property type="match status" value="1"/>
</dbReference>
<evidence type="ECO:0000256" key="5">
    <source>
        <dbReference type="PROSITE-ProRule" id="PRU10007"/>
    </source>
</evidence>
<gene>
    <name evidence="8" type="ORF">SAMN04487991_0865</name>
</gene>
<evidence type="ECO:0000313" key="8">
    <source>
        <dbReference type="EMBL" id="SFI78563.1"/>
    </source>
</evidence>
<dbReference type="InterPro" id="IPR029510">
    <property type="entry name" value="Ald_DH_CS_GLU"/>
</dbReference>
<dbReference type="CDD" id="cd07138">
    <property type="entry name" value="ALDH_CddD_SSP0762"/>
    <property type="match status" value="1"/>
</dbReference>
<dbReference type="EMBL" id="FORH01000001">
    <property type="protein sequence ID" value="SFI78563.1"/>
    <property type="molecule type" value="Genomic_DNA"/>
</dbReference>
<dbReference type="AlphaFoldDB" id="A0A1I3L1D4"/>
<name>A0A1I3L1D4_9RHOB</name>
<dbReference type="STRING" id="588602.SAMN04487991_0865"/>
<dbReference type="Proteomes" id="UP000199630">
    <property type="component" value="Unassembled WGS sequence"/>
</dbReference>
<dbReference type="InterPro" id="IPR015590">
    <property type="entry name" value="Aldehyde_DH_dom"/>
</dbReference>
<evidence type="ECO:0000259" key="7">
    <source>
        <dbReference type="Pfam" id="PF00171"/>
    </source>
</evidence>
<dbReference type="GO" id="GO:0004029">
    <property type="term" value="F:aldehyde dehydrogenase (NAD+) activity"/>
    <property type="evidence" value="ECO:0007669"/>
    <property type="project" value="UniProtKB-EC"/>
</dbReference>
<accession>A0A1I3L1D4</accession>
<dbReference type="InterPro" id="IPR016163">
    <property type="entry name" value="Ald_DH_C"/>
</dbReference>
<dbReference type="SUPFAM" id="SSF53720">
    <property type="entry name" value="ALDH-like"/>
    <property type="match status" value="1"/>
</dbReference>
<comment type="similarity">
    <text evidence="1 6">Belongs to the aldehyde dehydrogenase family.</text>
</comment>
<feature type="domain" description="Aldehyde dehydrogenase" evidence="7">
    <location>
        <begin position="15"/>
        <end position="477"/>
    </location>
</feature>
<dbReference type="EC" id="1.2.1.3" evidence="3"/>
<proteinExistence type="inferred from homology"/>
<evidence type="ECO:0000256" key="1">
    <source>
        <dbReference type="ARBA" id="ARBA00009986"/>
    </source>
</evidence>
<dbReference type="InterPro" id="IPR016162">
    <property type="entry name" value="Ald_DH_N"/>
</dbReference>
<dbReference type="InterPro" id="IPR016160">
    <property type="entry name" value="Ald_DH_CS_CYS"/>
</dbReference>
<evidence type="ECO:0000256" key="4">
    <source>
        <dbReference type="ARBA" id="ARBA00049194"/>
    </source>
</evidence>
<reference evidence="9" key="1">
    <citation type="submission" date="2016-10" db="EMBL/GenBank/DDBJ databases">
        <authorList>
            <person name="Varghese N."/>
            <person name="Submissions S."/>
        </authorList>
    </citation>
    <scope>NUCLEOTIDE SEQUENCE [LARGE SCALE GENOMIC DNA]</scope>
    <source>
        <strain evidence="9">DSM 26471</strain>
    </source>
</reference>
<sequence length="479" mass="50571">MTELKTERFYIDGQWVAPLGGTTVDVINPATEEAFATVALGSSADVDAAVAAAKAAFPSFARTTKTERLELLAAIREAYQLRYDEMAAAITEEMGAPISLSDRAQAAVGIGHLDGVVKALEGFEFEHENAVGDLILHEPIGVCGFITPWNWPINQIALKVIPALAAGCTMVLKPSELTPMNALIYAEILHEAGVPKGVFNLVNGDGPGVGAALSAHPDVAMISFTGSTRAGVEISKAAAPTVKRVTLELGGKSPNILLDDCNLEEAVTRGARHCFQNTGQSCNAPTRMLVPESRYEAAMEIAKEVAEATEVGLPSQPGNHIGPLVSQPQYDKVQGLIQTAIDEGARLVAGGPDRPEGFNRGYFVRPTVFGDVTNDMTIAQEEVFGPVLAMISYADDEDAVKIANDTPYGLAAYVQTGDSAESKARGMAIAREIRAGMVHLNGSDISYGSPFGGYKLSGNGREGGVYGIEDFCEIKAISV</sequence>
<dbReference type="FunFam" id="3.40.309.10:FF:000009">
    <property type="entry name" value="Aldehyde dehydrogenase A"/>
    <property type="match status" value="1"/>
</dbReference>
<dbReference type="FunFam" id="3.40.605.10:FF:000007">
    <property type="entry name" value="NAD/NADP-dependent betaine aldehyde dehydrogenase"/>
    <property type="match status" value="1"/>
</dbReference>
<dbReference type="PROSITE" id="PS00687">
    <property type="entry name" value="ALDEHYDE_DEHYDR_GLU"/>
    <property type="match status" value="1"/>
</dbReference>
<keyword evidence="2 6" id="KW-0560">Oxidoreductase</keyword>
<dbReference type="PANTHER" id="PTHR42804">
    <property type="entry name" value="ALDEHYDE DEHYDROGENASE"/>
    <property type="match status" value="1"/>
</dbReference>
<dbReference type="PROSITE" id="PS00070">
    <property type="entry name" value="ALDEHYDE_DEHYDR_CYS"/>
    <property type="match status" value="1"/>
</dbReference>
<dbReference type="OrthoDB" id="9812625at2"/>
<protein>
    <recommendedName>
        <fullName evidence="3">aldehyde dehydrogenase (NAD(+))</fullName>
        <ecNumber evidence="3">1.2.1.3</ecNumber>
    </recommendedName>
</protein>
<evidence type="ECO:0000313" key="9">
    <source>
        <dbReference type="Proteomes" id="UP000199630"/>
    </source>
</evidence>
<evidence type="ECO:0000256" key="6">
    <source>
        <dbReference type="RuleBase" id="RU003345"/>
    </source>
</evidence>
<dbReference type="Gene3D" id="3.40.309.10">
    <property type="entry name" value="Aldehyde Dehydrogenase, Chain A, domain 2"/>
    <property type="match status" value="1"/>
</dbReference>
<dbReference type="InterPro" id="IPR016161">
    <property type="entry name" value="Ald_DH/histidinol_DH"/>
</dbReference>